<evidence type="ECO:0000313" key="2">
    <source>
        <dbReference type="Proteomes" id="UP000198984"/>
    </source>
</evidence>
<organism evidence="1 2">
    <name type="scientific">Chitinophaga rupis</name>
    <dbReference type="NCBI Taxonomy" id="573321"/>
    <lineage>
        <taxon>Bacteria</taxon>
        <taxon>Pseudomonadati</taxon>
        <taxon>Bacteroidota</taxon>
        <taxon>Chitinophagia</taxon>
        <taxon>Chitinophagales</taxon>
        <taxon>Chitinophagaceae</taxon>
        <taxon>Chitinophaga</taxon>
    </lineage>
</organism>
<proteinExistence type="predicted"/>
<dbReference type="STRING" id="573321.SAMN04488505_104178"/>
<protein>
    <recommendedName>
        <fullName evidence="3">DUF4249 domain-containing protein</fullName>
    </recommendedName>
</protein>
<dbReference type="InterPro" id="IPR025345">
    <property type="entry name" value="DUF4249"/>
</dbReference>
<dbReference type="AlphaFoldDB" id="A0A1H7XS57"/>
<keyword evidence="2" id="KW-1185">Reference proteome</keyword>
<accession>A0A1H7XS57</accession>
<dbReference type="Proteomes" id="UP000198984">
    <property type="component" value="Unassembled WGS sequence"/>
</dbReference>
<sequence length="290" mass="31936">MRIQTLFLVGCCAFAACEKDVTVDLPQGEAQMVIEGTIATGKYPEVILTRSLSYFSHITVDQLKAAFVHGAVITISDGANTMQLKEFSKDTTNKVKWYYYAADTTLAGAFKGINGSSYTLRVAVADTVYQAVTTIPATGMVIDSLWSTGTSQGDNLAKLMARIADPPQSGNYVRYKTAKNGGVFRPGINSTIDDQIVNGTHFNIMLEAGHDRTQEINYDTYGYFNKGDSVRIEFSNIDKATFDFWRSLDFAYASNGNVFASPIQVRGNIQGALGYWGGYETTYRSIRIRK</sequence>
<dbReference type="OrthoDB" id="647456at2"/>
<name>A0A1H7XS57_9BACT</name>
<dbReference type="Pfam" id="PF14054">
    <property type="entry name" value="DUF4249"/>
    <property type="match status" value="1"/>
</dbReference>
<dbReference type="EMBL" id="FOBB01000004">
    <property type="protein sequence ID" value="SEM36620.1"/>
    <property type="molecule type" value="Genomic_DNA"/>
</dbReference>
<evidence type="ECO:0008006" key="3">
    <source>
        <dbReference type="Google" id="ProtNLM"/>
    </source>
</evidence>
<dbReference type="PROSITE" id="PS51257">
    <property type="entry name" value="PROKAR_LIPOPROTEIN"/>
    <property type="match status" value="1"/>
</dbReference>
<gene>
    <name evidence="1" type="ORF">SAMN04488505_104178</name>
</gene>
<dbReference type="RefSeq" id="WP_089914755.1">
    <property type="nucleotide sequence ID" value="NZ_FOBB01000004.1"/>
</dbReference>
<reference evidence="1 2" key="1">
    <citation type="submission" date="2016-10" db="EMBL/GenBank/DDBJ databases">
        <authorList>
            <person name="de Groot N.N."/>
        </authorList>
    </citation>
    <scope>NUCLEOTIDE SEQUENCE [LARGE SCALE GENOMIC DNA]</scope>
    <source>
        <strain evidence="1 2">DSM 21039</strain>
    </source>
</reference>
<evidence type="ECO:0000313" key="1">
    <source>
        <dbReference type="EMBL" id="SEM36620.1"/>
    </source>
</evidence>